<reference evidence="4" key="1">
    <citation type="journal article" date="2014" name="Int. J. Syst. Evol. Microbiol.">
        <title>Complete genome sequence of Corynebacterium casei LMG S-19264T (=DSM 44701T), isolated from a smear-ripened cheese.</title>
        <authorList>
            <consortium name="US DOE Joint Genome Institute (JGI-PGF)"/>
            <person name="Walter F."/>
            <person name="Albersmeier A."/>
            <person name="Kalinowski J."/>
            <person name="Ruckert C."/>
        </authorList>
    </citation>
    <scope>NUCLEOTIDE SEQUENCE</scope>
    <source>
        <strain evidence="4">CGMCC 1.6293</strain>
    </source>
</reference>
<sequence>MKIIWLGHGSFRIEIEDKVLLVDPFLSGPTFPDDRRDEAIGGATHIFLTHGHGDHVSDAAGIAKELGIPVYGMVELMGWLEKQDDSLSCTGFNKGGTIRLGGVSVTMVHATHSSSTPDGAYAGSEAGFIIEGEGHSIYFSGDTDVMADMKIFNDLHKPDIGILAAGGHFTMDMKRAAYAARTFFDFKTVFPMHYKTFPLLEQSADALVEALPGVDVKTPEVLETVEI</sequence>
<feature type="domain" description="Metallo-beta-lactamase" evidence="3">
    <location>
        <begin position="7"/>
        <end position="193"/>
    </location>
</feature>
<dbReference type="InterPro" id="IPR050114">
    <property type="entry name" value="UPF0173_UPF0282_UlaG_hydrolase"/>
</dbReference>
<keyword evidence="5" id="KW-1185">Reference proteome</keyword>
<dbReference type="GO" id="GO:0016787">
    <property type="term" value="F:hydrolase activity"/>
    <property type="evidence" value="ECO:0007669"/>
    <property type="project" value="UniProtKB-UniRule"/>
</dbReference>
<evidence type="ECO:0000313" key="4">
    <source>
        <dbReference type="EMBL" id="GGM03998.1"/>
    </source>
</evidence>
<dbReference type="SUPFAM" id="SSF56281">
    <property type="entry name" value="Metallo-hydrolase/oxidoreductase"/>
    <property type="match status" value="1"/>
</dbReference>
<dbReference type="SMART" id="SM00849">
    <property type="entry name" value="Lactamase_B"/>
    <property type="match status" value="1"/>
</dbReference>
<evidence type="ECO:0000256" key="2">
    <source>
        <dbReference type="HAMAP-Rule" id="MF_00457"/>
    </source>
</evidence>
<dbReference type="InterPro" id="IPR001279">
    <property type="entry name" value="Metallo-B-lactamas"/>
</dbReference>
<dbReference type="Gene3D" id="3.60.15.10">
    <property type="entry name" value="Ribonuclease Z/Hydroxyacylglutathione hydrolase-like"/>
    <property type="match status" value="1"/>
</dbReference>
<dbReference type="PANTHER" id="PTHR43546:SF3">
    <property type="entry name" value="UPF0173 METAL-DEPENDENT HYDROLASE MJ1163"/>
    <property type="match status" value="1"/>
</dbReference>
<protein>
    <recommendedName>
        <fullName evidence="2">UPF0173 metal-dependent hydrolase GCM10011534_27170</fullName>
    </recommendedName>
</protein>
<name>A0A917WG18_9RHOB</name>
<dbReference type="AlphaFoldDB" id="A0A917WG18"/>
<evidence type="ECO:0000313" key="5">
    <source>
        <dbReference type="Proteomes" id="UP000649829"/>
    </source>
</evidence>
<dbReference type="Pfam" id="PF12706">
    <property type="entry name" value="Lactamase_B_2"/>
    <property type="match status" value="1"/>
</dbReference>
<dbReference type="NCBIfam" id="NF001911">
    <property type="entry name" value="PRK00685.1"/>
    <property type="match status" value="1"/>
</dbReference>
<dbReference type="RefSeq" id="WP_028287447.1">
    <property type="nucleotide sequence ID" value="NZ_BMLF01000002.1"/>
</dbReference>
<dbReference type="PANTHER" id="PTHR43546">
    <property type="entry name" value="UPF0173 METAL-DEPENDENT HYDROLASE MJ1163-RELATED"/>
    <property type="match status" value="1"/>
</dbReference>
<evidence type="ECO:0000256" key="1">
    <source>
        <dbReference type="ARBA" id="ARBA00022801"/>
    </source>
</evidence>
<evidence type="ECO:0000259" key="3">
    <source>
        <dbReference type="SMART" id="SM00849"/>
    </source>
</evidence>
<comment type="caution">
    <text evidence="4">The sequence shown here is derived from an EMBL/GenBank/DDBJ whole genome shotgun (WGS) entry which is preliminary data.</text>
</comment>
<accession>A0A917WG18</accession>
<dbReference type="HAMAP" id="MF_00457">
    <property type="entry name" value="UPF0173"/>
    <property type="match status" value="1"/>
</dbReference>
<keyword evidence="1 2" id="KW-0378">Hydrolase</keyword>
<dbReference type="InterPro" id="IPR036866">
    <property type="entry name" value="RibonucZ/Hydroxyglut_hydro"/>
</dbReference>
<reference evidence="4" key="2">
    <citation type="submission" date="2020-09" db="EMBL/GenBank/DDBJ databases">
        <authorList>
            <person name="Sun Q."/>
            <person name="Zhou Y."/>
        </authorList>
    </citation>
    <scope>NUCLEOTIDE SEQUENCE</scope>
    <source>
        <strain evidence="4">CGMCC 1.6293</strain>
    </source>
</reference>
<dbReference type="EMBL" id="BMLF01000002">
    <property type="protein sequence ID" value="GGM03998.1"/>
    <property type="molecule type" value="Genomic_DNA"/>
</dbReference>
<dbReference type="InterPro" id="IPR022877">
    <property type="entry name" value="UPF0173"/>
</dbReference>
<dbReference type="Proteomes" id="UP000649829">
    <property type="component" value="Unassembled WGS sequence"/>
</dbReference>
<proteinExistence type="inferred from homology"/>
<gene>
    <name evidence="4" type="ORF">GCM10011534_27170</name>
</gene>
<comment type="similarity">
    <text evidence="2">Belongs to the UPF0173 family.</text>
</comment>
<organism evidence="4 5">
    <name type="scientific">Pseudooceanicola nanhaiensis</name>
    <dbReference type="NCBI Taxonomy" id="375761"/>
    <lineage>
        <taxon>Bacteria</taxon>
        <taxon>Pseudomonadati</taxon>
        <taxon>Pseudomonadota</taxon>
        <taxon>Alphaproteobacteria</taxon>
        <taxon>Rhodobacterales</taxon>
        <taxon>Paracoccaceae</taxon>
        <taxon>Pseudooceanicola</taxon>
    </lineage>
</organism>